<dbReference type="SUPFAM" id="SSF53955">
    <property type="entry name" value="Lysozyme-like"/>
    <property type="match status" value="1"/>
</dbReference>
<dbReference type="GO" id="GO:0042742">
    <property type="term" value="P:defense response to bacterium"/>
    <property type="evidence" value="ECO:0007669"/>
    <property type="project" value="UniProtKB-KW"/>
</dbReference>
<protein>
    <recommendedName>
        <fullName evidence="3">Lysozyme</fullName>
        <ecNumber evidence="3">3.2.1.17</ecNumber>
    </recommendedName>
</protein>
<dbReference type="GO" id="GO:0016998">
    <property type="term" value="P:cell wall macromolecule catabolic process"/>
    <property type="evidence" value="ECO:0007669"/>
    <property type="project" value="InterPro"/>
</dbReference>
<reference evidence="4" key="1">
    <citation type="submission" date="2019-02" db="EMBL/GenBank/DDBJ databases">
        <title>A novel Candidatus Liberibacter species associated with the New Zealand native fuchsia psyllid, Ctenarytaina fuchsiae.</title>
        <authorList>
            <person name="Thompson S.M."/>
            <person name="Jorgensen N."/>
            <person name="David C."/>
            <person name="Bulman S.R."/>
            <person name="Smith G.R."/>
        </authorList>
    </citation>
    <scope>NUCLEOTIDE SEQUENCE</scope>
    <source>
        <strain evidence="4">Oxford</strain>
    </source>
</reference>
<keyword evidence="3" id="KW-0378">Hydrolase</keyword>
<dbReference type="InterPro" id="IPR002196">
    <property type="entry name" value="Glyco_hydro_24"/>
</dbReference>
<evidence type="ECO:0000313" key="5">
    <source>
        <dbReference type="Proteomes" id="UP000736856"/>
    </source>
</evidence>
<keyword evidence="2 3" id="KW-0081">Bacteriolytic enzyme</keyword>
<comment type="similarity">
    <text evidence="3">Belongs to the glycosyl hydrolase 24 family.</text>
</comment>
<dbReference type="Pfam" id="PF00959">
    <property type="entry name" value="Phage_lysozyme"/>
    <property type="match status" value="1"/>
</dbReference>
<evidence type="ECO:0000256" key="2">
    <source>
        <dbReference type="ARBA" id="ARBA00022638"/>
    </source>
</evidence>
<dbReference type="GO" id="GO:0009253">
    <property type="term" value="P:peptidoglycan catabolic process"/>
    <property type="evidence" value="ECO:0007669"/>
    <property type="project" value="InterPro"/>
</dbReference>
<dbReference type="EMBL" id="SEOL01000002">
    <property type="protein sequence ID" value="MBL0848796.1"/>
    <property type="molecule type" value="Genomic_DNA"/>
</dbReference>
<dbReference type="InterPro" id="IPR023347">
    <property type="entry name" value="Lysozyme_dom_sf"/>
</dbReference>
<keyword evidence="1 3" id="KW-0929">Antimicrobial</keyword>
<organism evidence="4 5">
    <name type="scientific">Candidatus Liberibacter ctenarytainae</name>
    <dbReference type="NCBI Taxonomy" id="2020335"/>
    <lineage>
        <taxon>Bacteria</taxon>
        <taxon>Pseudomonadati</taxon>
        <taxon>Pseudomonadota</taxon>
        <taxon>Alphaproteobacteria</taxon>
        <taxon>Hyphomicrobiales</taxon>
        <taxon>Rhizobiaceae</taxon>
        <taxon>Liberibacter</taxon>
    </lineage>
</organism>
<evidence type="ECO:0000256" key="1">
    <source>
        <dbReference type="ARBA" id="ARBA00022529"/>
    </source>
</evidence>
<proteinExistence type="inferred from homology"/>
<dbReference type="InterPro" id="IPR023346">
    <property type="entry name" value="Lysozyme-like_dom_sf"/>
</dbReference>
<dbReference type="Proteomes" id="UP000736856">
    <property type="component" value="Unassembled WGS sequence"/>
</dbReference>
<dbReference type="AlphaFoldDB" id="A0A937APY7"/>
<sequence length="89" mass="9950">MKANVYLLGKANALLLLLQDSRKCLNQVLRASLILASSSTSHLSVAGDFVFNCGISRYKHSTSKKRIDEEDWFNASLECKRWVFAGGKK</sequence>
<evidence type="ECO:0000313" key="4">
    <source>
        <dbReference type="EMBL" id="MBL0848796.1"/>
    </source>
</evidence>
<dbReference type="EC" id="3.2.1.17" evidence="3"/>
<dbReference type="GO" id="GO:0003796">
    <property type="term" value="F:lysozyme activity"/>
    <property type="evidence" value="ECO:0007669"/>
    <property type="project" value="UniProtKB-EC"/>
</dbReference>
<keyword evidence="3" id="KW-0326">Glycosidase</keyword>
<gene>
    <name evidence="4" type="ORF">EU981_01655</name>
</gene>
<accession>A0A937APY7</accession>
<comment type="catalytic activity">
    <reaction evidence="3">
        <text>Hydrolysis of (1-&gt;4)-beta-linkages between N-acetylmuramic acid and N-acetyl-D-glucosamine residues in a peptidoglycan and between N-acetyl-D-glucosamine residues in chitodextrins.</text>
        <dbReference type="EC" id="3.2.1.17"/>
    </reaction>
</comment>
<name>A0A937APY7_9HYPH</name>
<dbReference type="GO" id="GO:0031640">
    <property type="term" value="P:killing of cells of another organism"/>
    <property type="evidence" value="ECO:0007669"/>
    <property type="project" value="UniProtKB-KW"/>
</dbReference>
<evidence type="ECO:0000256" key="3">
    <source>
        <dbReference type="RuleBase" id="RU003788"/>
    </source>
</evidence>
<comment type="caution">
    <text evidence="4">The sequence shown here is derived from an EMBL/GenBank/DDBJ whole genome shotgun (WGS) entry which is preliminary data.</text>
</comment>
<dbReference type="Gene3D" id="1.10.530.40">
    <property type="match status" value="1"/>
</dbReference>